<dbReference type="EMBL" id="JH660640">
    <property type="protein sequence ID" value="EIM29880.1"/>
    <property type="molecule type" value="Genomic_DNA"/>
</dbReference>
<dbReference type="InterPro" id="IPR051531">
    <property type="entry name" value="N-acetyltransferase"/>
</dbReference>
<dbReference type="SUPFAM" id="SSF55729">
    <property type="entry name" value="Acyl-CoA N-acyltransferases (Nat)"/>
    <property type="match status" value="1"/>
</dbReference>
<dbReference type="Pfam" id="PF13302">
    <property type="entry name" value="Acetyltransf_3"/>
    <property type="match status" value="1"/>
</dbReference>
<dbReference type="PROSITE" id="PS51186">
    <property type="entry name" value="GNAT"/>
    <property type="match status" value="1"/>
</dbReference>
<dbReference type="InterPro" id="IPR016181">
    <property type="entry name" value="Acyl_CoA_acyltransferase"/>
</dbReference>
<dbReference type="PANTHER" id="PTHR43792:SF1">
    <property type="entry name" value="N-ACETYLTRANSFERASE DOMAIN-CONTAINING PROTEIN"/>
    <property type="match status" value="1"/>
</dbReference>
<dbReference type="Proteomes" id="UP000003947">
    <property type="component" value="Unassembled WGS sequence"/>
</dbReference>
<protein>
    <submittedName>
        <fullName evidence="2">Acetyltransferase, ribosomal protein N-acetylase</fullName>
    </submittedName>
</protein>
<sequence length="175" mass="20113">MREILSTTRLLLREITPADLPVLHRIYSDRVCMQFYPAPKTYPETQAWFQELAFDSYAKNGFGLWAVIRRDTGDLIGDCGITLQTTPAGLEPEVGYHLWREFWHQGLATEAARACVRFGIESLRMPRVVSITSPENRPSQKVAERVHQRREVFTKVNRATGQEVLRYLYIADAEA</sequence>
<dbReference type="Gene3D" id="3.40.630.30">
    <property type="match status" value="1"/>
</dbReference>
<evidence type="ECO:0000259" key="1">
    <source>
        <dbReference type="PROSITE" id="PS51186"/>
    </source>
</evidence>
<keyword evidence="2" id="KW-0689">Ribosomal protein</keyword>
<dbReference type="eggNOG" id="COG1670">
    <property type="taxonomic scope" value="Bacteria"/>
</dbReference>
<dbReference type="HOGENOM" id="CLU_013985_3_1_5"/>
<dbReference type="RefSeq" id="WP_009489911.1">
    <property type="nucleotide sequence ID" value="NZ_CP141050.1"/>
</dbReference>
<accession>I4Z0Y8</accession>
<organism evidence="2 3">
    <name type="scientific">Microvirga lotononidis</name>
    <dbReference type="NCBI Taxonomy" id="864069"/>
    <lineage>
        <taxon>Bacteria</taxon>
        <taxon>Pseudomonadati</taxon>
        <taxon>Pseudomonadota</taxon>
        <taxon>Alphaproteobacteria</taxon>
        <taxon>Hyphomicrobiales</taxon>
        <taxon>Methylobacteriaceae</taxon>
        <taxon>Microvirga</taxon>
    </lineage>
</organism>
<name>I4Z0Y8_9HYPH</name>
<feature type="domain" description="N-acetyltransferase" evidence="1">
    <location>
        <begin position="10"/>
        <end position="175"/>
    </location>
</feature>
<evidence type="ECO:0000313" key="3">
    <source>
        <dbReference type="Proteomes" id="UP000003947"/>
    </source>
</evidence>
<dbReference type="InterPro" id="IPR000182">
    <property type="entry name" value="GNAT_dom"/>
</dbReference>
<gene>
    <name evidence="2" type="ORF">MicloDRAFT_00012000</name>
</gene>
<dbReference type="GO" id="GO:0005840">
    <property type="term" value="C:ribosome"/>
    <property type="evidence" value="ECO:0007669"/>
    <property type="project" value="UniProtKB-KW"/>
</dbReference>
<dbReference type="PATRIC" id="fig|864069.3.peg.1330"/>
<keyword evidence="2" id="KW-0687">Ribonucleoprotein</keyword>
<reference evidence="2 3" key="1">
    <citation type="submission" date="2012-02" db="EMBL/GenBank/DDBJ databases">
        <title>Improved High-Quality Draft sequence of Microvirga sp. WSM3557.</title>
        <authorList>
            <consortium name="US DOE Joint Genome Institute"/>
            <person name="Lucas S."/>
            <person name="Han J."/>
            <person name="Lapidus A."/>
            <person name="Cheng J.-F."/>
            <person name="Goodwin L."/>
            <person name="Pitluck S."/>
            <person name="Peters L."/>
            <person name="Zhang X."/>
            <person name="Detter J.C."/>
            <person name="Han C."/>
            <person name="Tapia R."/>
            <person name="Land M."/>
            <person name="Hauser L."/>
            <person name="Kyrpides N."/>
            <person name="Ivanova N."/>
            <person name="Pagani I."/>
            <person name="Brau L."/>
            <person name="Yates R."/>
            <person name="O'Hara G."/>
            <person name="Rui T."/>
            <person name="Howieson J."/>
            <person name="Reeve W."/>
            <person name="Woyke T."/>
        </authorList>
    </citation>
    <scope>NUCLEOTIDE SEQUENCE [LARGE SCALE GENOMIC DNA]</scope>
    <source>
        <strain evidence="2 3">WSM3557</strain>
    </source>
</reference>
<proteinExistence type="predicted"/>
<dbReference type="AlphaFoldDB" id="I4Z0Y8"/>
<dbReference type="PANTHER" id="PTHR43792">
    <property type="entry name" value="GNAT FAMILY, PUTATIVE (AFU_ORTHOLOGUE AFUA_3G00765)-RELATED-RELATED"/>
    <property type="match status" value="1"/>
</dbReference>
<keyword evidence="3" id="KW-1185">Reference proteome</keyword>
<dbReference type="OrthoDB" id="6293260at2"/>
<dbReference type="GO" id="GO:0016747">
    <property type="term" value="F:acyltransferase activity, transferring groups other than amino-acyl groups"/>
    <property type="evidence" value="ECO:0007669"/>
    <property type="project" value="InterPro"/>
</dbReference>
<evidence type="ECO:0000313" key="2">
    <source>
        <dbReference type="EMBL" id="EIM29880.1"/>
    </source>
</evidence>
<dbReference type="STRING" id="864069.MicloDRAFT_00012000"/>
<keyword evidence="2" id="KW-0808">Transferase</keyword>